<dbReference type="Proteomes" id="UP001164743">
    <property type="component" value="Chromosome 1A"/>
</dbReference>
<dbReference type="RefSeq" id="XP_053016224.1">
    <property type="nucleotide sequence ID" value="XM_053165865.1"/>
</dbReference>
<accession>A0ABY7C680</accession>
<sequence>MISKLAFSTFVVMSTRPRDYSRNGRVPSGQAGTKLVEAFNPPRVVHLTSKWWRALRFNLRCFARWGSRDLRDESRHKSGLSLGQHPTSSALCKYINLSQ</sequence>
<proteinExistence type="predicted"/>
<protein>
    <submittedName>
        <fullName evidence="1">Uncharacterized protein</fullName>
    </submittedName>
</protein>
<name>A0ABY7C680_9BASI</name>
<dbReference type="GeneID" id="77806649"/>
<dbReference type="EMBL" id="CP110421">
    <property type="protein sequence ID" value="WAQ80669.1"/>
    <property type="molecule type" value="Genomic_DNA"/>
</dbReference>
<gene>
    <name evidence="1" type="ORF">PtA15_1A7</name>
</gene>
<keyword evidence="2" id="KW-1185">Reference proteome</keyword>
<reference evidence="1" key="1">
    <citation type="submission" date="2022-10" db="EMBL/GenBank/DDBJ databases">
        <title>Puccinia triticina Genome sequencing and assembly.</title>
        <authorList>
            <person name="Li C."/>
        </authorList>
    </citation>
    <scope>NUCLEOTIDE SEQUENCE</scope>
    <source>
        <strain evidence="1">Pt15</strain>
    </source>
</reference>
<organism evidence="1 2">
    <name type="scientific">Puccinia triticina</name>
    <dbReference type="NCBI Taxonomy" id="208348"/>
    <lineage>
        <taxon>Eukaryota</taxon>
        <taxon>Fungi</taxon>
        <taxon>Dikarya</taxon>
        <taxon>Basidiomycota</taxon>
        <taxon>Pucciniomycotina</taxon>
        <taxon>Pucciniomycetes</taxon>
        <taxon>Pucciniales</taxon>
        <taxon>Pucciniaceae</taxon>
        <taxon>Puccinia</taxon>
    </lineage>
</organism>
<evidence type="ECO:0000313" key="2">
    <source>
        <dbReference type="Proteomes" id="UP001164743"/>
    </source>
</evidence>
<evidence type="ECO:0000313" key="1">
    <source>
        <dbReference type="EMBL" id="WAQ80669.1"/>
    </source>
</evidence>